<dbReference type="Pfam" id="PF03922">
    <property type="entry name" value="OmpW"/>
    <property type="match status" value="1"/>
</dbReference>
<dbReference type="GO" id="GO:0055085">
    <property type="term" value="P:transmembrane transport"/>
    <property type="evidence" value="ECO:0007669"/>
    <property type="project" value="TreeGrafter"/>
</dbReference>
<comment type="caution">
    <text evidence="3">The sequence shown here is derived from an EMBL/GenBank/DDBJ whole genome shotgun (WGS) entry which is preliminary data.</text>
</comment>
<reference evidence="3" key="1">
    <citation type="journal article" date="2014" name="Int. J. Syst. Evol. Microbiol.">
        <title>Complete genome sequence of Corynebacterium casei LMG S-19264T (=DSM 44701T), isolated from a smear-ripened cheese.</title>
        <authorList>
            <consortium name="US DOE Joint Genome Institute (JGI-PGF)"/>
            <person name="Walter F."/>
            <person name="Albersmeier A."/>
            <person name="Kalinowski J."/>
            <person name="Ruckert C."/>
        </authorList>
    </citation>
    <scope>NUCLEOTIDE SEQUENCE</scope>
    <source>
        <strain evidence="3">CGMCC 1.14984</strain>
    </source>
</reference>
<sequence length="220" mass="23264">MFRMLTMPVAVVSFAALASLSTAHAGEGDWLVRARVIGVMPSDDAGSVEPAFPGGTVSVDDAWVPELDFTYFVTDRLGLELILATSPHDISGEGDLAALGTVADTMALPPTLTLQYHFNPAGKLRPYAGVGLNYTMFYNEDASSSLENAIGDTSISLDDSFGLALQAGVDVDLNETWFLNADVKYIDINTTAKLNTGGSINTVDVDLDPVVAGIGIGRRF</sequence>
<feature type="signal peptide" evidence="2">
    <location>
        <begin position="1"/>
        <end position="25"/>
    </location>
</feature>
<dbReference type="GO" id="GO:0019867">
    <property type="term" value="C:outer membrane"/>
    <property type="evidence" value="ECO:0007669"/>
    <property type="project" value="InterPro"/>
</dbReference>
<evidence type="ECO:0000313" key="4">
    <source>
        <dbReference type="Proteomes" id="UP000621856"/>
    </source>
</evidence>
<dbReference type="EMBL" id="BMGZ01000001">
    <property type="protein sequence ID" value="GGH94921.1"/>
    <property type="molecule type" value="Genomic_DNA"/>
</dbReference>
<protein>
    <submittedName>
        <fullName evidence="3">Outer membrane protein</fullName>
    </submittedName>
</protein>
<evidence type="ECO:0000313" key="3">
    <source>
        <dbReference type="EMBL" id="GGH94921.1"/>
    </source>
</evidence>
<dbReference type="InterPro" id="IPR011250">
    <property type="entry name" value="OMP/PagP_B-barrel"/>
</dbReference>
<comment type="similarity">
    <text evidence="1">Belongs to the OmpW/AlkL family.</text>
</comment>
<dbReference type="AlphaFoldDB" id="A0A8J3EQR1"/>
<evidence type="ECO:0000256" key="2">
    <source>
        <dbReference type="SAM" id="SignalP"/>
    </source>
</evidence>
<keyword evidence="2" id="KW-0732">Signal</keyword>
<evidence type="ECO:0000256" key="1">
    <source>
        <dbReference type="ARBA" id="ARBA00009330"/>
    </source>
</evidence>
<name>A0A8J3EQR1_9PROT</name>
<dbReference type="Proteomes" id="UP000621856">
    <property type="component" value="Unassembled WGS sequence"/>
</dbReference>
<accession>A0A8J3EQR1</accession>
<dbReference type="Gene3D" id="2.40.160.20">
    <property type="match status" value="1"/>
</dbReference>
<dbReference type="SUPFAM" id="SSF56925">
    <property type="entry name" value="OMPA-like"/>
    <property type="match status" value="1"/>
</dbReference>
<feature type="chain" id="PRO_5035200085" evidence="2">
    <location>
        <begin position="26"/>
        <end position="220"/>
    </location>
</feature>
<dbReference type="PANTHER" id="PTHR36920">
    <property type="match status" value="1"/>
</dbReference>
<dbReference type="InterPro" id="IPR005618">
    <property type="entry name" value="OMPW"/>
</dbReference>
<gene>
    <name evidence="3" type="ORF">GCM10011355_10240</name>
</gene>
<dbReference type="PANTHER" id="PTHR36920:SF1">
    <property type="entry name" value="OUTER MEMBRANE PROTEIN W"/>
    <property type="match status" value="1"/>
</dbReference>
<organism evidence="3 4">
    <name type="scientific">Aquisalinus luteolus</name>
    <dbReference type="NCBI Taxonomy" id="1566827"/>
    <lineage>
        <taxon>Bacteria</taxon>
        <taxon>Pseudomonadati</taxon>
        <taxon>Pseudomonadota</taxon>
        <taxon>Alphaproteobacteria</taxon>
        <taxon>Parvularculales</taxon>
        <taxon>Parvularculaceae</taxon>
        <taxon>Aquisalinus</taxon>
    </lineage>
</organism>
<proteinExistence type="inferred from homology"/>
<reference evidence="3" key="2">
    <citation type="submission" date="2020-09" db="EMBL/GenBank/DDBJ databases">
        <authorList>
            <person name="Sun Q."/>
            <person name="Zhou Y."/>
        </authorList>
    </citation>
    <scope>NUCLEOTIDE SEQUENCE</scope>
    <source>
        <strain evidence="3">CGMCC 1.14984</strain>
    </source>
</reference>